<dbReference type="PANTHER" id="PTHR11481">
    <property type="entry name" value="IMMUNOGLOBULIN FC RECEPTOR"/>
    <property type="match status" value="1"/>
</dbReference>
<dbReference type="GeneID" id="114489493"/>
<dbReference type="InterPro" id="IPR036179">
    <property type="entry name" value="Ig-like_dom_sf"/>
</dbReference>
<dbReference type="FunFam" id="2.60.40.10:FF:000217">
    <property type="entry name" value="High affinity immunoglobulin gamma Fc receptor I"/>
    <property type="match status" value="1"/>
</dbReference>
<dbReference type="PANTHER" id="PTHR11481:SF71">
    <property type="entry name" value="FC RECEPTOR-LIKE A"/>
    <property type="match status" value="1"/>
</dbReference>
<protein>
    <submittedName>
        <fullName evidence="9">Fc receptor-like A isoform X1</fullName>
    </submittedName>
</protein>
<dbReference type="GO" id="GO:0007166">
    <property type="term" value="P:cell surface receptor signaling pathway"/>
    <property type="evidence" value="ECO:0007669"/>
    <property type="project" value="TreeGrafter"/>
</dbReference>
<dbReference type="SMART" id="SM00408">
    <property type="entry name" value="IGc2"/>
    <property type="match status" value="2"/>
</dbReference>
<dbReference type="FunCoup" id="A0A7E6CWU3">
    <property type="interactions" value="127"/>
</dbReference>
<keyword evidence="2" id="KW-0677">Repeat</keyword>
<dbReference type="InterPro" id="IPR003598">
    <property type="entry name" value="Ig_sub2"/>
</dbReference>
<dbReference type="RefSeq" id="XP_035871226.1">
    <property type="nucleotide sequence ID" value="XM_036015333.1"/>
</dbReference>
<dbReference type="OrthoDB" id="8941709at2759"/>
<dbReference type="GO" id="GO:0004888">
    <property type="term" value="F:transmembrane signaling receptor activity"/>
    <property type="evidence" value="ECO:0007669"/>
    <property type="project" value="TreeGrafter"/>
</dbReference>
<name>A0A7E6CWU3_9CHIR</name>
<feature type="compositionally biased region" description="Pro residues" evidence="5">
    <location>
        <begin position="286"/>
        <end position="317"/>
    </location>
</feature>
<dbReference type="InterPro" id="IPR007110">
    <property type="entry name" value="Ig-like_dom"/>
</dbReference>
<reference evidence="9" key="1">
    <citation type="submission" date="2025-08" db="UniProtKB">
        <authorList>
            <consortium name="RefSeq"/>
        </authorList>
    </citation>
    <scope>IDENTIFICATION</scope>
    <source>
        <tissue evidence="9">Muscle</tissue>
    </source>
</reference>
<feature type="domain" description="Ig-like" evidence="7">
    <location>
        <begin position="85"/>
        <end position="174"/>
    </location>
</feature>
<keyword evidence="8" id="KW-1185">Reference proteome</keyword>
<dbReference type="PROSITE" id="PS50835">
    <property type="entry name" value="IG_LIKE"/>
    <property type="match status" value="2"/>
</dbReference>
<dbReference type="CTD" id="84824"/>
<accession>A0A7E6CWU3</accession>
<dbReference type="InParanoid" id="A0A7E6CWU3"/>
<dbReference type="Pfam" id="PF13895">
    <property type="entry name" value="Ig_2"/>
    <property type="match status" value="2"/>
</dbReference>
<evidence type="ECO:0000313" key="8">
    <source>
        <dbReference type="Proteomes" id="UP000504628"/>
    </source>
</evidence>
<dbReference type="InterPro" id="IPR003599">
    <property type="entry name" value="Ig_sub"/>
</dbReference>
<proteinExistence type="predicted"/>
<feature type="chain" id="PRO_5028835452" evidence="6">
    <location>
        <begin position="33"/>
        <end position="376"/>
    </location>
</feature>
<feature type="signal peptide" evidence="6">
    <location>
        <begin position="1"/>
        <end position="32"/>
    </location>
</feature>
<evidence type="ECO:0000256" key="4">
    <source>
        <dbReference type="ARBA" id="ARBA00023319"/>
    </source>
</evidence>
<dbReference type="Proteomes" id="UP000504628">
    <property type="component" value="Chromosome 14"/>
</dbReference>
<dbReference type="Gene3D" id="2.60.40.10">
    <property type="entry name" value="Immunoglobulins"/>
    <property type="match status" value="2"/>
</dbReference>
<evidence type="ECO:0000256" key="5">
    <source>
        <dbReference type="SAM" id="MobiDB-lite"/>
    </source>
</evidence>
<feature type="region of interest" description="Disordered" evidence="5">
    <location>
        <begin position="272"/>
        <end position="331"/>
    </location>
</feature>
<evidence type="ECO:0000256" key="2">
    <source>
        <dbReference type="ARBA" id="ARBA00022737"/>
    </source>
</evidence>
<keyword evidence="1 6" id="KW-0732">Signal</keyword>
<evidence type="ECO:0000259" key="7">
    <source>
        <dbReference type="PROSITE" id="PS50835"/>
    </source>
</evidence>
<gene>
    <name evidence="9" type="primary">FCRLA</name>
</gene>
<feature type="domain" description="Ig-like" evidence="7">
    <location>
        <begin position="185"/>
        <end position="272"/>
    </location>
</feature>
<sequence length="376" mass="39533">MVAMALGGILGACSPPPVLWVLLAAGGHAVTASLSGPAPSSAASFEPLQCEGPASTRDSGCHAGRHLTGSREVDFQAKSYVFSRPFHLVVSYDWLILQGPATPLFEGDPVALRCQAWQDWPLAQVTFYRDGSALGPPGPRREFSIAAARRADSGHYHCSAVLRSPGPGRPETASSLVVAVQELFPAPVLRAAPSAQPREGAPLTLSCRTKLAPQRSAARLLFSFYKDGRAVRGRGASPELQVPAAAAGHAGAYWCEAATEDGQVWKRSPKLEVRVQGPSSSGVPPTLSPAPPKPWAPGPPAAKPSGPLPPPPGPPPKGAGLPSPLQAPDPHLHHQMGVLLKQMQDVRALLGHLVLELRDLSSHLKPETRKGPAKRQ</sequence>
<dbReference type="SMART" id="SM00409">
    <property type="entry name" value="IG"/>
    <property type="match status" value="2"/>
</dbReference>
<evidence type="ECO:0000256" key="3">
    <source>
        <dbReference type="ARBA" id="ARBA00023157"/>
    </source>
</evidence>
<dbReference type="SUPFAM" id="SSF48726">
    <property type="entry name" value="Immunoglobulin"/>
    <property type="match status" value="2"/>
</dbReference>
<dbReference type="FunFam" id="2.60.40.10:FF:000651">
    <property type="entry name" value="Fc receptor like 1"/>
    <property type="match status" value="1"/>
</dbReference>
<evidence type="ECO:0000256" key="1">
    <source>
        <dbReference type="ARBA" id="ARBA00022729"/>
    </source>
</evidence>
<evidence type="ECO:0000313" key="9">
    <source>
        <dbReference type="RefSeq" id="XP_035871226.1"/>
    </source>
</evidence>
<dbReference type="InterPro" id="IPR013783">
    <property type="entry name" value="Ig-like_fold"/>
</dbReference>
<keyword evidence="4" id="KW-0393">Immunoglobulin domain</keyword>
<dbReference type="AlphaFoldDB" id="A0A7E6CWU3"/>
<evidence type="ECO:0000256" key="6">
    <source>
        <dbReference type="SAM" id="SignalP"/>
    </source>
</evidence>
<dbReference type="KEGG" id="pdic:114489493"/>
<organism evidence="8 9">
    <name type="scientific">Phyllostomus discolor</name>
    <name type="common">pale spear-nosed bat</name>
    <dbReference type="NCBI Taxonomy" id="89673"/>
    <lineage>
        <taxon>Eukaryota</taxon>
        <taxon>Metazoa</taxon>
        <taxon>Chordata</taxon>
        <taxon>Craniata</taxon>
        <taxon>Vertebrata</taxon>
        <taxon>Euteleostomi</taxon>
        <taxon>Mammalia</taxon>
        <taxon>Eutheria</taxon>
        <taxon>Laurasiatheria</taxon>
        <taxon>Chiroptera</taxon>
        <taxon>Yangochiroptera</taxon>
        <taxon>Phyllostomidae</taxon>
        <taxon>Phyllostominae</taxon>
        <taxon>Phyllostomus</taxon>
    </lineage>
</organism>
<dbReference type="InterPro" id="IPR050488">
    <property type="entry name" value="Ig_Fc_receptor"/>
</dbReference>
<dbReference type="GO" id="GO:0006955">
    <property type="term" value="P:immune response"/>
    <property type="evidence" value="ECO:0007669"/>
    <property type="project" value="TreeGrafter"/>
</dbReference>
<keyword evidence="3" id="KW-1015">Disulfide bond</keyword>
<dbReference type="GO" id="GO:0009897">
    <property type="term" value="C:external side of plasma membrane"/>
    <property type="evidence" value="ECO:0007669"/>
    <property type="project" value="TreeGrafter"/>
</dbReference>